<accession>A0ABP7J7S7</accession>
<organism evidence="4 5">
    <name type="scientific">Nocardioides panacisoli</name>
    <dbReference type="NCBI Taxonomy" id="627624"/>
    <lineage>
        <taxon>Bacteria</taxon>
        <taxon>Bacillati</taxon>
        <taxon>Actinomycetota</taxon>
        <taxon>Actinomycetes</taxon>
        <taxon>Propionibacteriales</taxon>
        <taxon>Nocardioidaceae</taxon>
        <taxon>Nocardioides</taxon>
    </lineage>
</organism>
<dbReference type="EMBL" id="BAABAH010000028">
    <property type="protein sequence ID" value="GAA3837048.1"/>
    <property type="molecule type" value="Genomic_DNA"/>
</dbReference>
<dbReference type="InterPro" id="IPR015797">
    <property type="entry name" value="NUDIX_hydrolase-like_dom_sf"/>
</dbReference>
<reference evidence="5" key="1">
    <citation type="journal article" date="2019" name="Int. J. Syst. Evol. Microbiol.">
        <title>The Global Catalogue of Microorganisms (GCM) 10K type strain sequencing project: providing services to taxonomists for standard genome sequencing and annotation.</title>
        <authorList>
            <consortium name="The Broad Institute Genomics Platform"/>
            <consortium name="The Broad Institute Genome Sequencing Center for Infectious Disease"/>
            <person name="Wu L."/>
            <person name="Ma J."/>
        </authorList>
    </citation>
    <scope>NUCLEOTIDE SEQUENCE [LARGE SCALE GENOMIC DNA]</scope>
    <source>
        <strain evidence="5">JCM 16953</strain>
    </source>
</reference>
<comment type="caution">
    <text evidence="4">The sequence shown here is derived from an EMBL/GenBank/DDBJ whole genome shotgun (WGS) entry which is preliminary data.</text>
</comment>
<gene>
    <name evidence="4" type="ORF">GCM10022242_42100</name>
</gene>
<name>A0ABP7J7S7_9ACTN</name>
<evidence type="ECO:0000259" key="3">
    <source>
        <dbReference type="PROSITE" id="PS51462"/>
    </source>
</evidence>
<keyword evidence="2 4" id="KW-0378">Hydrolase</keyword>
<dbReference type="SUPFAM" id="SSF55811">
    <property type="entry name" value="Nudix"/>
    <property type="match status" value="1"/>
</dbReference>
<dbReference type="Proteomes" id="UP001501821">
    <property type="component" value="Unassembled WGS sequence"/>
</dbReference>
<evidence type="ECO:0000256" key="2">
    <source>
        <dbReference type="ARBA" id="ARBA00022801"/>
    </source>
</evidence>
<keyword evidence="5" id="KW-1185">Reference proteome</keyword>
<dbReference type="PANTHER" id="PTHR11839:SF18">
    <property type="entry name" value="NUDIX HYDROLASE DOMAIN-CONTAINING PROTEIN"/>
    <property type="match status" value="1"/>
</dbReference>
<evidence type="ECO:0000256" key="1">
    <source>
        <dbReference type="ARBA" id="ARBA00001946"/>
    </source>
</evidence>
<sequence>MSLADTPGSWPVVDSTDLHRDDWVVALRRDRITAPGGDPADADQVFGRLVLEHPGAALVLAIDDDERVCLLRQYRHPGPGTFIELPAGLCDVAGEDPVETAKRELAEEAGLAASEWRHLLTTYPSVGISAERHHFYLARGVTAVDRPDGFVVAHEEAHLEVLWAPFGEVVDAVLGGQAQEGPLAVAVLAYDALRRRENG</sequence>
<feature type="domain" description="Nudix hydrolase" evidence="3">
    <location>
        <begin position="51"/>
        <end position="191"/>
    </location>
</feature>
<proteinExistence type="predicted"/>
<evidence type="ECO:0000313" key="4">
    <source>
        <dbReference type="EMBL" id="GAA3837048.1"/>
    </source>
</evidence>
<evidence type="ECO:0000313" key="5">
    <source>
        <dbReference type="Proteomes" id="UP001501821"/>
    </source>
</evidence>
<dbReference type="PROSITE" id="PS51462">
    <property type="entry name" value="NUDIX"/>
    <property type="match status" value="1"/>
</dbReference>
<dbReference type="GO" id="GO:0016787">
    <property type="term" value="F:hydrolase activity"/>
    <property type="evidence" value="ECO:0007669"/>
    <property type="project" value="UniProtKB-KW"/>
</dbReference>
<dbReference type="RefSeq" id="WP_344779075.1">
    <property type="nucleotide sequence ID" value="NZ_BAABAH010000028.1"/>
</dbReference>
<comment type="cofactor">
    <cofactor evidence="1">
        <name>Mg(2+)</name>
        <dbReference type="ChEBI" id="CHEBI:18420"/>
    </cofactor>
</comment>
<dbReference type="InterPro" id="IPR000086">
    <property type="entry name" value="NUDIX_hydrolase_dom"/>
</dbReference>
<dbReference type="Pfam" id="PF00293">
    <property type="entry name" value="NUDIX"/>
    <property type="match status" value="1"/>
</dbReference>
<protein>
    <submittedName>
        <fullName evidence="4">NUDIX hydrolase</fullName>
    </submittedName>
</protein>
<dbReference type="PANTHER" id="PTHR11839">
    <property type="entry name" value="UDP/ADP-SUGAR PYROPHOSPHATASE"/>
    <property type="match status" value="1"/>
</dbReference>
<dbReference type="Gene3D" id="3.90.79.10">
    <property type="entry name" value="Nucleoside Triphosphate Pyrophosphohydrolase"/>
    <property type="match status" value="1"/>
</dbReference>